<dbReference type="SMART" id="SM00906">
    <property type="entry name" value="Fungal_trans"/>
    <property type="match status" value="1"/>
</dbReference>
<dbReference type="Proteomes" id="UP000292082">
    <property type="component" value="Unassembled WGS sequence"/>
</dbReference>
<protein>
    <submittedName>
        <fullName evidence="6">Fungal-specific transcription factor domain-containing protein</fullName>
    </submittedName>
</protein>
<dbReference type="Pfam" id="PF04082">
    <property type="entry name" value="Fungal_trans"/>
    <property type="match status" value="1"/>
</dbReference>
<dbReference type="STRING" id="114155.A0A4Q9PVY1"/>
<dbReference type="Gene3D" id="4.10.240.10">
    <property type="entry name" value="Zn(2)-C6 fungal-type DNA-binding domain"/>
    <property type="match status" value="1"/>
</dbReference>
<feature type="compositionally biased region" description="Polar residues" evidence="3">
    <location>
        <begin position="752"/>
        <end position="765"/>
    </location>
</feature>
<dbReference type="GO" id="GO:0008270">
    <property type="term" value="F:zinc ion binding"/>
    <property type="evidence" value="ECO:0007669"/>
    <property type="project" value="InterPro"/>
</dbReference>
<feature type="region of interest" description="Disordered" evidence="3">
    <location>
        <begin position="752"/>
        <end position="827"/>
    </location>
</feature>
<feature type="region of interest" description="Disordered" evidence="3">
    <location>
        <begin position="1"/>
        <end position="51"/>
    </location>
</feature>
<feature type="compositionally biased region" description="Low complexity" evidence="3">
    <location>
        <begin position="933"/>
        <end position="944"/>
    </location>
</feature>
<sequence length="1178" mass="127574">MTTDSNPTPDPTDNPLSTSQPLPPPSMTIPHPPKKKRVDDQGPLAPDLGTKPIQLQRRRVWRACESCRCVRAPSSTFMIVAAPSRPPFLAFRSLPSSPFRPPPHASFPSSRRKKIKCDGSEPTCSQCASSKSQCTWLQTKDRAALSRHYVQELEARLLHMEGIFQQILPILDQVSQATGLDLTAISAAVSSQQGSSSSAAQSTAGAVPDVMQSFLPRIHEGQAIGNRSDSRSTSGHGSDDDLAVKIEDDVSNALGQLALDEHGHLHWIGNSSTMSLIQRLKEATTSPLHRVSPMEEDPLAPGPSVNKLYFPASVYFGKVRALPRPEEVEYPERDLADKLVDAYFARFHFLMPVLDKPEFMRRYRFLMDHPADTKFVREHTPFVALVCAVFAVASRFVDDPRLKTSDNLDEAGMGMVYHERALILHYISAASMQVEHVQCFLLMSSFLCSVNCLPQAWLLVGQAVRAAQDIGLHRSPRRLLISPIEKETRRKIWWGVYTLDRMLALALGRPLAIEDADCDVEIPVELDDELLPQYFAGALLPQGQISLMRGFIELISLYRIAGRVLREVYALDKCKDHLEMDKRAELQRSVETLDRRLTKWCEDLPTVFKSNPSTEKQVSMAAVLCSHYYSILTTLHRNFIPVKGEQPFAPRSTAKAVSTARACVRLAPSIKNVVPPSHHLAFFVQNLFSSAVIILLYAMHTTEAQAAQAALEEARSCLAVLESWEGQWPGARKCKELLEDLTAKACEAIRSASNGQPRGSTSDASSFAAAGTSAHSPSSSMHPDGRSHVTSASISGPIPERLIRGKPRRNRSRDVPLSPRNAHAPSQFRPDCECFPSSSLRLRVFLRVDQPLLPNLYHVILTSDSPPSHARPLLPAASATSSHVPTQWTALRARSTSRKRPHDEDLFQDQYGNNALGLPSSYPGRSTLAANMSSHSSPVSVNSHPSPPGPSQHAIDKETSPSMMHANASYATGPLSLAQSPTVQIPGQRFDYDGFGLGSPATDKWASPVVDGNELKFFPSGSGSQQNNASSMGGGGGGASAFGHGHSRGFSGQLPGLDTSPPYLGGFDGSEFSGGGGMGGFGGSRPPGAGAGSTGATGTTPPSAGFVAPGLPFHGLDFIRNYDPAGNAGAGPSAFASNDHDWNNNWQSSFDTFGVDPETAFTLGGDFTTDGQWGNGGQ</sequence>
<feature type="domain" description="Xylanolytic transcriptional activator regulatory" evidence="5">
    <location>
        <begin position="456"/>
        <end position="529"/>
    </location>
</feature>
<feature type="compositionally biased region" description="Gly residues" evidence="3">
    <location>
        <begin position="1066"/>
        <end position="1095"/>
    </location>
</feature>
<keyword evidence="1" id="KW-0479">Metal-binding</keyword>
<evidence type="ECO:0000313" key="7">
    <source>
        <dbReference type="Proteomes" id="UP000292082"/>
    </source>
</evidence>
<feature type="region of interest" description="Disordered" evidence="3">
    <location>
        <begin position="866"/>
        <end position="957"/>
    </location>
</feature>
<feature type="compositionally biased region" description="Low complexity" evidence="3">
    <location>
        <begin position="1020"/>
        <end position="1031"/>
    </location>
</feature>
<dbReference type="PANTHER" id="PTHR46910:SF1">
    <property type="entry name" value="MISCELLANEOUS ZN(II)2CYS6 TRANSCRIPTION FACTOR (EUROFUNG)-RELATED"/>
    <property type="match status" value="1"/>
</dbReference>
<dbReference type="InterPro" id="IPR001138">
    <property type="entry name" value="Zn2Cys6_DnaBD"/>
</dbReference>
<feature type="compositionally biased region" description="Pro residues" evidence="3">
    <location>
        <begin position="21"/>
        <end position="31"/>
    </location>
</feature>
<evidence type="ECO:0000256" key="3">
    <source>
        <dbReference type="SAM" id="MobiDB-lite"/>
    </source>
</evidence>
<evidence type="ECO:0000259" key="4">
    <source>
        <dbReference type="SMART" id="SM00066"/>
    </source>
</evidence>
<dbReference type="PANTHER" id="PTHR46910">
    <property type="entry name" value="TRANSCRIPTION FACTOR PDR1"/>
    <property type="match status" value="1"/>
</dbReference>
<dbReference type="GO" id="GO:0006351">
    <property type="term" value="P:DNA-templated transcription"/>
    <property type="evidence" value="ECO:0007669"/>
    <property type="project" value="InterPro"/>
</dbReference>
<dbReference type="InterPro" id="IPR007219">
    <property type="entry name" value="XnlR_reg_dom"/>
</dbReference>
<keyword evidence="7" id="KW-1185">Reference proteome</keyword>
<evidence type="ECO:0000256" key="2">
    <source>
        <dbReference type="ARBA" id="ARBA00023242"/>
    </source>
</evidence>
<gene>
    <name evidence="6" type="ORF">BD310DRAFT_977146</name>
</gene>
<dbReference type="Pfam" id="PF00172">
    <property type="entry name" value="Zn_clus"/>
    <property type="match status" value="1"/>
</dbReference>
<proteinExistence type="predicted"/>
<reference evidence="6 7" key="1">
    <citation type="submission" date="2019-01" db="EMBL/GenBank/DDBJ databases">
        <title>Draft genome sequences of three monokaryotic isolates of the white-rot basidiomycete fungus Dichomitus squalens.</title>
        <authorList>
            <consortium name="DOE Joint Genome Institute"/>
            <person name="Lopez S.C."/>
            <person name="Andreopoulos B."/>
            <person name="Pangilinan J."/>
            <person name="Lipzen A."/>
            <person name="Riley R."/>
            <person name="Ahrendt S."/>
            <person name="Ng V."/>
            <person name="Barry K."/>
            <person name="Daum C."/>
            <person name="Grigoriev I.V."/>
            <person name="Hilden K.S."/>
            <person name="Makela M.R."/>
            <person name="de Vries R.P."/>
        </authorList>
    </citation>
    <scope>NUCLEOTIDE SEQUENCE [LARGE SCALE GENOMIC DNA]</scope>
    <source>
        <strain evidence="6 7">CBS 464.89</strain>
    </source>
</reference>
<dbReference type="EMBL" id="ML145121">
    <property type="protein sequence ID" value="TBU58783.1"/>
    <property type="molecule type" value="Genomic_DNA"/>
</dbReference>
<evidence type="ECO:0000313" key="6">
    <source>
        <dbReference type="EMBL" id="TBU58783.1"/>
    </source>
</evidence>
<keyword evidence="2" id="KW-0539">Nucleus</keyword>
<dbReference type="GO" id="GO:0003677">
    <property type="term" value="F:DNA binding"/>
    <property type="evidence" value="ECO:0007669"/>
    <property type="project" value="InterPro"/>
</dbReference>
<organism evidence="6 7">
    <name type="scientific">Dichomitus squalens</name>
    <dbReference type="NCBI Taxonomy" id="114155"/>
    <lineage>
        <taxon>Eukaryota</taxon>
        <taxon>Fungi</taxon>
        <taxon>Dikarya</taxon>
        <taxon>Basidiomycota</taxon>
        <taxon>Agaricomycotina</taxon>
        <taxon>Agaricomycetes</taxon>
        <taxon>Polyporales</taxon>
        <taxon>Polyporaceae</taxon>
        <taxon>Dichomitus</taxon>
    </lineage>
</organism>
<evidence type="ECO:0000259" key="5">
    <source>
        <dbReference type="SMART" id="SM00906"/>
    </source>
</evidence>
<feature type="compositionally biased region" description="Low complexity" evidence="3">
    <location>
        <begin position="1096"/>
        <end position="1106"/>
    </location>
</feature>
<feature type="compositionally biased region" description="Low complexity" evidence="3">
    <location>
        <begin position="1"/>
        <end position="20"/>
    </location>
</feature>
<dbReference type="SUPFAM" id="SSF57701">
    <property type="entry name" value="Zn2/Cys6 DNA-binding domain"/>
    <property type="match status" value="1"/>
</dbReference>
<accession>A0A4Q9PVY1</accession>
<dbReference type="CDD" id="cd12148">
    <property type="entry name" value="fungal_TF_MHR"/>
    <property type="match status" value="1"/>
</dbReference>
<feature type="compositionally biased region" description="Polar residues" evidence="3">
    <location>
        <begin position="878"/>
        <end position="889"/>
    </location>
</feature>
<evidence type="ECO:0000256" key="1">
    <source>
        <dbReference type="ARBA" id="ARBA00022723"/>
    </source>
</evidence>
<feature type="domain" description="Zn(2)-C6 fungal-type" evidence="4">
    <location>
        <begin position="111"/>
        <end position="145"/>
    </location>
</feature>
<dbReference type="SMART" id="SM00066">
    <property type="entry name" value="GAL4"/>
    <property type="match status" value="1"/>
</dbReference>
<dbReference type="CDD" id="cd00067">
    <property type="entry name" value="GAL4"/>
    <property type="match status" value="1"/>
</dbReference>
<name>A0A4Q9PVY1_9APHY</name>
<feature type="region of interest" description="Disordered" evidence="3">
    <location>
        <begin position="1017"/>
        <end position="1106"/>
    </location>
</feature>
<dbReference type="AlphaFoldDB" id="A0A4Q9PVY1"/>
<dbReference type="InterPro" id="IPR036864">
    <property type="entry name" value="Zn2-C6_fun-type_DNA-bd_sf"/>
</dbReference>
<dbReference type="GO" id="GO:0000981">
    <property type="term" value="F:DNA-binding transcription factor activity, RNA polymerase II-specific"/>
    <property type="evidence" value="ECO:0007669"/>
    <property type="project" value="InterPro"/>
</dbReference>
<dbReference type="InterPro" id="IPR050987">
    <property type="entry name" value="AtrR-like"/>
</dbReference>